<accession>A0A5J5B6T4</accession>
<sequence length="413" mass="44751">MASVFLYHVVGDLTVGKPELVEFAERETVEAAILAIGESTEGGIPVWRKRSQKSVIENAEMRQQRFVGILNSLDIVAFFARDGSLDDQDKAMKTPVSEVVIPNNSLLKVVDPATRLIDALEMMKQGVRRLLVPKSVGWKGMSKRFSIIYNGKWLKNLDTSSSNNINSAANTNCLSSSTTTNRDKFCCLSREDVIRFLIGCLGALAPLPLSSIYSLGTINPNYYSIEASLPAIEATRKLPQDPSAVAIVEATSDGQFKIIGEISACRLWKCDYLAAAWALANVSAGQFVMGVEDNVTPRSLPDLIVNQTVGDNNLVNGGASRRPRKFSSRSMGFFSTPATPGFVVGRNMYRGRSAPLTCKVTSSLSAVMAQMLSHRATHVWVTEAENEDVLVGVVGYADILAAVTRHPSATPAS</sequence>
<evidence type="ECO:0000256" key="2">
    <source>
        <dbReference type="ARBA" id="ARBA00023122"/>
    </source>
</evidence>
<proteinExistence type="predicted"/>
<dbReference type="InterPro" id="IPR000644">
    <property type="entry name" value="CBS_dom"/>
</dbReference>
<dbReference type="Proteomes" id="UP000325577">
    <property type="component" value="Linkage Group LG14"/>
</dbReference>
<dbReference type="OrthoDB" id="1935572at2759"/>
<gene>
    <name evidence="5" type="ORF">F0562_025617</name>
</gene>
<dbReference type="InterPro" id="IPR046342">
    <property type="entry name" value="CBS_dom_sf"/>
</dbReference>
<dbReference type="Gene3D" id="3.10.580.10">
    <property type="entry name" value="CBS-domain"/>
    <property type="match status" value="2"/>
</dbReference>
<dbReference type="PROSITE" id="PS51371">
    <property type="entry name" value="CBS"/>
    <property type="match status" value="1"/>
</dbReference>
<evidence type="ECO:0000259" key="4">
    <source>
        <dbReference type="PROSITE" id="PS51371"/>
    </source>
</evidence>
<dbReference type="GO" id="GO:0005634">
    <property type="term" value="C:nucleus"/>
    <property type="evidence" value="ECO:0007669"/>
    <property type="project" value="TreeGrafter"/>
</dbReference>
<dbReference type="AlphaFoldDB" id="A0A5J5B6T4"/>
<protein>
    <recommendedName>
        <fullName evidence="4">CBS domain-containing protein</fullName>
    </recommendedName>
</protein>
<evidence type="ECO:0000256" key="3">
    <source>
        <dbReference type="PROSITE-ProRule" id="PRU00703"/>
    </source>
</evidence>
<feature type="domain" description="CBS" evidence="4">
    <location>
        <begin position="348"/>
        <end position="410"/>
    </location>
</feature>
<reference evidence="5 6" key="1">
    <citation type="submission" date="2019-09" db="EMBL/GenBank/DDBJ databases">
        <title>A chromosome-level genome assembly of the Chinese tupelo Nyssa sinensis.</title>
        <authorList>
            <person name="Yang X."/>
            <person name="Kang M."/>
            <person name="Yang Y."/>
            <person name="Xiong H."/>
            <person name="Wang M."/>
            <person name="Zhang Z."/>
            <person name="Wang Z."/>
            <person name="Wu H."/>
            <person name="Ma T."/>
            <person name="Liu J."/>
            <person name="Xi Z."/>
        </authorList>
    </citation>
    <scope>NUCLEOTIDE SEQUENCE [LARGE SCALE GENOMIC DNA]</scope>
    <source>
        <strain evidence="5">J267</strain>
        <tissue evidence="5">Leaf</tissue>
    </source>
</reference>
<name>A0A5J5B6T4_9ASTE</name>
<dbReference type="PANTHER" id="PTHR13780:SF46">
    <property type="entry name" value="CBS DOMAIN-CONTAINING PROTEIN CBSX6"/>
    <property type="match status" value="1"/>
</dbReference>
<dbReference type="InterPro" id="IPR050511">
    <property type="entry name" value="AMPK_gamma/SDS23_families"/>
</dbReference>
<keyword evidence="6" id="KW-1185">Reference proteome</keyword>
<organism evidence="5 6">
    <name type="scientific">Nyssa sinensis</name>
    <dbReference type="NCBI Taxonomy" id="561372"/>
    <lineage>
        <taxon>Eukaryota</taxon>
        <taxon>Viridiplantae</taxon>
        <taxon>Streptophyta</taxon>
        <taxon>Embryophyta</taxon>
        <taxon>Tracheophyta</taxon>
        <taxon>Spermatophyta</taxon>
        <taxon>Magnoliopsida</taxon>
        <taxon>eudicotyledons</taxon>
        <taxon>Gunneridae</taxon>
        <taxon>Pentapetalae</taxon>
        <taxon>asterids</taxon>
        <taxon>Cornales</taxon>
        <taxon>Nyssaceae</taxon>
        <taxon>Nyssa</taxon>
    </lineage>
</organism>
<evidence type="ECO:0000313" key="5">
    <source>
        <dbReference type="EMBL" id="KAA8538925.1"/>
    </source>
</evidence>
<dbReference type="EMBL" id="CM018037">
    <property type="protein sequence ID" value="KAA8538925.1"/>
    <property type="molecule type" value="Genomic_DNA"/>
</dbReference>
<dbReference type="PANTHER" id="PTHR13780">
    <property type="entry name" value="AMP-ACTIVATED PROTEIN KINASE, GAMMA REGULATORY SUBUNIT"/>
    <property type="match status" value="1"/>
</dbReference>
<dbReference type="Pfam" id="PF00571">
    <property type="entry name" value="CBS"/>
    <property type="match status" value="1"/>
</dbReference>
<keyword evidence="2 3" id="KW-0129">CBS domain</keyword>
<keyword evidence="1" id="KW-0677">Repeat</keyword>
<dbReference type="SUPFAM" id="SSF54631">
    <property type="entry name" value="CBS-domain pair"/>
    <property type="match status" value="2"/>
</dbReference>
<evidence type="ECO:0000313" key="6">
    <source>
        <dbReference type="Proteomes" id="UP000325577"/>
    </source>
</evidence>
<dbReference type="GO" id="GO:0005737">
    <property type="term" value="C:cytoplasm"/>
    <property type="evidence" value="ECO:0007669"/>
    <property type="project" value="TreeGrafter"/>
</dbReference>
<evidence type="ECO:0000256" key="1">
    <source>
        <dbReference type="ARBA" id="ARBA00022737"/>
    </source>
</evidence>
<dbReference type="CDD" id="cd02205">
    <property type="entry name" value="CBS_pair_SF"/>
    <property type="match status" value="1"/>
</dbReference>